<keyword evidence="9" id="KW-1185">Reference proteome</keyword>
<dbReference type="KEGG" id="mhd:Marky_1196"/>
<comment type="subcellular location">
    <subcellularLocation>
        <location evidence="1 5">Cytoplasm</location>
    </subcellularLocation>
</comment>
<dbReference type="OrthoDB" id="9804006at2"/>
<evidence type="ECO:0000313" key="8">
    <source>
        <dbReference type="EMBL" id="AEB11936.1"/>
    </source>
</evidence>
<dbReference type="Pfam" id="PF01765">
    <property type="entry name" value="RRF"/>
    <property type="match status" value="1"/>
</dbReference>
<dbReference type="EMBL" id="CP002630">
    <property type="protein sequence ID" value="AEB11936.1"/>
    <property type="molecule type" value="Genomic_DNA"/>
</dbReference>
<dbReference type="Proteomes" id="UP000007030">
    <property type="component" value="Chromosome"/>
</dbReference>
<dbReference type="AlphaFoldDB" id="F2NQJ8"/>
<proteinExistence type="inferred from homology"/>
<dbReference type="STRING" id="869210.Marky_1196"/>
<evidence type="ECO:0000256" key="6">
    <source>
        <dbReference type="SAM" id="Coils"/>
    </source>
</evidence>
<dbReference type="GO" id="GO:0006415">
    <property type="term" value="P:translational termination"/>
    <property type="evidence" value="ECO:0007669"/>
    <property type="project" value="UniProtKB-UniRule"/>
</dbReference>
<dbReference type="GO" id="GO:0005737">
    <property type="term" value="C:cytoplasm"/>
    <property type="evidence" value="ECO:0007669"/>
    <property type="project" value="UniProtKB-SubCell"/>
</dbReference>
<dbReference type="InterPro" id="IPR036191">
    <property type="entry name" value="RRF_sf"/>
</dbReference>
<dbReference type="HOGENOM" id="CLU_073981_2_1_0"/>
<dbReference type="PANTHER" id="PTHR20982">
    <property type="entry name" value="RIBOSOME RECYCLING FACTOR"/>
    <property type="match status" value="1"/>
</dbReference>
<feature type="domain" description="Ribosome recycling factor" evidence="7">
    <location>
        <begin position="21"/>
        <end position="183"/>
    </location>
</feature>
<keyword evidence="4 5" id="KW-0648">Protein biosynthesis</keyword>
<dbReference type="FunFam" id="3.30.1360.40:FF:000001">
    <property type="entry name" value="Ribosome-recycling factor"/>
    <property type="match status" value="1"/>
</dbReference>
<sequence>MLKEVYREARAHMQKTVEAFEANLGGLRTGRANPALLAHLKVEYYGSVMPLNQVASVSAPDARTLVVQAWDQNALPAIEKAIRESDLGLNPNNRGDALYIQIPPLTEERRKEIARTARGYAEEARIAVRNARREALDQIKKLEKEKLLSEDEAKRAQDEVQKITNEFIDKIDAILEKKEHEILGE</sequence>
<organism evidence="8 9">
    <name type="scientific">Marinithermus hydrothermalis (strain DSM 14884 / JCM 11576 / T1)</name>
    <dbReference type="NCBI Taxonomy" id="869210"/>
    <lineage>
        <taxon>Bacteria</taxon>
        <taxon>Thermotogati</taxon>
        <taxon>Deinococcota</taxon>
        <taxon>Deinococci</taxon>
        <taxon>Thermales</taxon>
        <taxon>Thermaceae</taxon>
        <taxon>Marinithermus</taxon>
    </lineage>
</organism>
<dbReference type="GO" id="GO:0043023">
    <property type="term" value="F:ribosomal large subunit binding"/>
    <property type="evidence" value="ECO:0007669"/>
    <property type="project" value="TreeGrafter"/>
</dbReference>
<name>F2NQJ8_MARHT</name>
<comment type="similarity">
    <text evidence="2 5">Belongs to the RRF family.</text>
</comment>
<dbReference type="Gene3D" id="3.30.1360.40">
    <property type="match status" value="1"/>
</dbReference>
<dbReference type="PANTHER" id="PTHR20982:SF3">
    <property type="entry name" value="MITOCHONDRIAL RIBOSOME RECYCLING FACTOR PSEUDO 1"/>
    <property type="match status" value="1"/>
</dbReference>
<dbReference type="Gene3D" id="1.10.132.20">
    <property type="entry name" value="Ribosome-recycling factor"/>
    <property type="match status" value="1"/>
</dbReference>
<evidence type="ECO:0000256" key="1">
    <source>
        <dbReference type="ARBA" id="ARBA00004496"/>
    </source>
</evidence>
<feature type="coiled-coil region" evidence="6">
    <location>
        <begin position="125"/>
        <end position="166"/>
    </location>
</feature>
<accession>F2NQJ8</accession>
<comment type="function">
    <text evidence="5">Responsible for the release of ribosomes from messenger RNA at the termination of protein biosynthesis. May increase the efficiency of translation by recycling ribosomes from one round of translation to another.</text>
</comment>
<dbReference type="SUPFAM" id="SSF55194">
    <property type="entry name" value="Ribosome recycling factor, RRF"/>
    <property type="match status" value="1"/>
</dbReference>
<dbReference type="NCBIfam" id="TIGR00496">
    <property type="entry name" value="frr"/>
    <property type="match status" value="1"/>
</dbReference>
<evidence type="ECO:0000256" key="3">
    <source>
        <dbReference type="ARBA" id="ARBA00022490"/>
    </source>
</evidence>
<evidence type="ECO:0000313" key="9">
    <source>
        <dbReference type="Proteomes" id="UP000007030"/>
    </source>
</evidence>
<evidence type="ECO:0000256" key="4">
    <source>
        <dbReference type="ARBA" id="ARBA00022917"/>
    </source>
</evidence>
<evidence type="ECO:0000256" key="2">
    <source>
        <dbReference type="ARBA" id="ARBA00005912"/>
    </source>
</evidence>
<protein>
    <recommendedName>
        <fullName evidence="5">Ribosome-recycling factor</fullName>
        <shortName evidence="5">RRF</shortName>
    </recommendedName>
    <alternativeName>
        <fullName evidence="5">Ribosome-releasing factor</fullName>
    </alternativeName>
</protein>
<dbReference type="RefSeq" id="WP_013703983.1">
    <property type="nucleotide sequence ID" value="NC_015387.1"/>
</dbReference>
<dbReference type="eggNOG" id="COG0233">
    <property type="taxonomic scope" value="Bacteria"/>
</dbReference>
<reference evidence="8 9" key="1">
    <citation type="journal article" date="2012" name="Stand. Genomic Sci.">
        <title>Complete genome sequence of the aerobic, heterotroph Marinithermus hydrothermalis type strain (T1(T)) from a deep-sea hydrothermal vent chimney.</title>
        <authorList>
            <person name="Copeland A."/>
            <person name="Gu W."/>
            <person name="Yasawong M."/>
            <person name="Lapidus A."/>
            <person name="Lucas S."/>
            <person name="Deshpande S."/>
            <person name="Pagani I."/>
            <person name="Tapia R."/>
            <person name="Cheng J.F."/>
            <person name="Goodwin L.A."/>
            <person name="Pitluck S."/>
            <person name="Liolios K."/>
            <person name="Ivanova N."/>
            <person name="Mavromatis K."/>
            <person name="Mikhailova N."/>
            <person name="Pati A."/>
            <person name="Chen A."/>
            <person name="Palaniappan K."/>
            <person name="Land M."/>
            <person name="Pan C."/>
            <person name="Brambilla E.M."/>
            <person name="Rohde M."/>
            <person name="Tindall B.J."/>
            <person name="Sikorski J."/>
            <person name="Goker M."/>
            <person name="Detter J.C."/>
            <person name="Bristow J."/>
            <person name="Eisen J.A."/>
            <person name="Markowitz V."/>
            <person name="Hugenholtz P."/>
            <person name="Kyrpides N.C."/>
            <person name="Klenk H.P."/>
            <person name="Woyke T."/>
        </authorList>
    </citation>
    <scope>NUCLEOTIDE SEQUENCE [LARGE SCALE GENOMIC DNA]</scope>
    <source>
        <strain evidence="9">DSM 14884 / JCM 11576 / T1</strain>
    </source>
</reference>
<dbReference type="FunFam" id="1.10.132.20:FF:000001">
    <property type="entry name" value="Ribosome-recycling factor"/>
    <property type="match status" value="1"/>
</dbReference>
<keyword evidence="6" id="KW-0175">Coiled coil</keyword>
<keyword evidence="3 5" id="KW-0963">Cytoplasm</keyword>
<evidence type="ECO:0000256" key="5">
    <source>
        <dbReference type="HAMAP-Rule" id="MF_00040"/>
    </source>
</evidence>
<dbReference type="CDD" id="cd00520">
    <property type="entry name" value="RRF"/>
    <property type="match status" value="1"/>
</dbReference>
<dbReference type="InterPro" id="IPR002661">
    <property type="entry name" value="Ribosome_recyc_fac"/>
</dbReference>
<dbReference type="InterPro" id="IPR023584">
    <property type="entry name" value="Ribosome_recyc_fac_dom"/>
</dbReference>
<evidence type="ECO:0000259" key="7">
    <source>
        <dbReference type="Pfam" id="PF01765"/>
    </source>
</evidence>
<dbReference type="HAMAP" id="MF_00040">
    <property type="entry name" value="RRF"/>
    <property type="match status" value="1"/>
</dbReference>
<gene>
    <name evidence="5" type="primary">frr</name>
    <name evidence="8" type="ordered locus">Marky_1196</name>
</gene>